<dbReference type="GO" id="GO:0003677">
    <property type="term" value="F:DNA binding"/>
    <property type="evidence" value="ECO:0007669"/>
    <property type="project" value="InterPro"/>
</dbReference>
<proteinExistence type="inferred from homology"/>
<dbReference type="AlphaFoldDB" id="G0WEU9"/>
<dbReference type="OMA" id="MQYEMQK"/>
<feature type="compositionally biased region" description="Low complexity" evidence="2">
    <location>
        <begin position="27"/>
        <end position="43"/>
    </location>
</feature>
<feature type="region of interest" description="Disordered" evidence="2">
    <location>
        <begin position="128"/>
        <end position="151"/>
    </location>
</feature>
<name>G0WEU9_NAUDC</name>
<evidence type="ECO:0000313" key="4">
    <source>
        <dbReference type="Proteomes" id="UP000000689"/>
    </source>
</evidence>
<dbReference type="PIRSF" id="PIRSF015730">
    <property type="entry name" value="TFAR19"/>
    <property type="match status" value="1"/>
</dbReference>
<dbReference type="eggNOG" id="KOG3431">
    <property type="taxonomic scope" value="Eukaryota"/>
</dbReference>
<gene>
    <name evidence="3" type="primary">NDAI0H01360</name>
    <name evidence="3" type="ordered locus">NDAI_0H01360</name>
</gene>
<dbReference type="InterPro" id="IPR036883">
    <property type="entry name" value="PDCD5-like_sf"/>
</dbReference>
<protein>
    <recommendedName>
        <fullName evidence="5">Programmed cell death protein 5</fullName>
    </recommendedName>
</protein>
<dbReference type="KEGG" id="ndi:NDAI_0H01360"/>
<dbReference type="InterPro" id="IPR002836">
    <property type="entry name" value="PDCD5-like"/>
</dbReference>
<dbReference type="OrthoDB" id="10252486at2759"/>
<dbReference type="GO" id="GO:0006915">
    <property type="term" value="P:apoptotic process"/>
    <property type="evidence" value="ECO:0007669"/>
    <property type="project" value="EnsemblFungi"/>
</dbReference>
<evidence type="ECO:0000256" key="1">
    <source>
        <dbReference type="ARBA" id="ARBA00010490"/>
    </source>
</evidence>
<feature type="region of interest" description="Disordered" evidence="2">
    <location>
        <begin position="9"/>
        <end position="44"/>
    </location>
</feature>
<dbReference type="RefSeq" id="XP_003671553.1">
    <property type="nucleotide sequence ID" value="XM_003671505.1"/>
</dbReference>
<reference evidence="3 4" key="1">
    <citation type="journal article" date="2011" name="Proc. Natl. Acad. Sci. U.S.A.">
        <title>Evolutionary erosion of yeast sex chromosomes by mating-type switching accidents.</title>
        <authorList>
            <person name="Gordon J.L."/>
            <person name="Armisen D."/>
            <person name="Proux-Wera E."/>
            <person name="Oheigeartaigh S.S."/>
            <person name="Byrne K.P."/>
            <person name="Wolfe K.H."/>
        </authorList>
    </citation>
    <scope>NUCLEOTIDE SEQUENCE [LARGE SCALE GENOMIC DNA]</scope>
    <source>
        <strain evidence="4">ATCC 10597 / BCRC 20456 / CBS 421 / NBRC 0211 / NRRL Y-12639</strain>
    </source>
</reference>
<keyword evidence="4" id="KW-1185">Reference proteome</keyword>
<dbReference type="PANTHER" id="PTHR10840">
    <property type="entry name" value="PROGRAMMED CELL DEATH PROTEIN 5"/>
    <property type="match status" value="1"/>
</dbReference>
<dbReference type="HOGENOM" id="CLU_122978_0_0_1"/>
<comment type="similarity">
    <text evidence="1">Belongs to the PDCD5 family.</text>
</comment>
<dbReference type="SUPFAM" id="SSF46950">
    <property type="entry name" value="Double-stranded DNA-binding domain"/>
    <property type="match status" value="1"/>
</dbReference>
<dbReference type="GO" id="GO:0005829">
    <property type="term" value="C:cytosol"/>
    <property type="evidence" value="ECO:0007669"/>
    <property type="project" value="TreeGrafter"/>
</dbReference>
<feature type="compositionally biased region" description="Basic and acidic residues" evidence="2">
    <location>
        <begin position="9"/>
        <end position="18"/>
    </location>
</feature>
<dbReference type="STRING" id="1071378.G0WEU9"/>
<feature type="compositionally biased region" description="Acidic residues" evidence="2">
    <location>
        <begin position="138"/>
        <end position="151"/>
    </location>
</feature>
<dbReference type="GO" id="GO:0005634">
    <property type="term" value="C:nucleus"/>
    <property type="evidence" value="ECO:0007669"/>
    <property type="project" value="TreeGrafter"/>
</dbReference>
<evidence type="ECO:0000313" key="3">
    <source>
        <dbReference type="EMBL" id="CCD26310.1"/>
    </source>
</evidence>
<dbReference type="Gene3D" id="1.10.8.140">
    <property type="entry name" value="PDCD5-like"/>
    <property type="match status" value="1"/>
</dbReference>
<dbReference type="Proteomes" id="UP000000689">
    <property type="component" value="Chromosome 8"/>
</dbReference>
<dbReference type="Pfam" id="PF01984">
    <property type="entry name" value="dsDNA_bind"/>
    <property type="match status" value="1"/>
</dbReference>
<organism evidence="3 4">
    <name type="scientific">Naumovozyma dairenensis (strain ATCC 10597 / BCRC 20456 / CBS 421 / NBRC 0211 / NRRL Y-12639)</name>
    <name type="common">Saccharomyces dairenensis</name>
    <dbReference type="NCBI Taxonomy" id="1071378"/>
    <lineage>
        <taxon>Eukaryota</taxon>
        <taxon>Fungi</taxon>
        <taxon>Dikarya</taxon>
        <taxon>Ascomycota</taxon>
        <taxon>Saccharomycotina</taxon>
        <taxon>Saccharomycetes</taxon>
        <taxon>Saccharomycetales</taxon>
        <taxon>Saccharomycetaceae</taxon>
        <taxon>Naumovozyma</taxon>
    </lineage>
</organism>
<sequence>MDGELQALREARLAELKRSQGQSPDAGSNGNTHNNNNGNANRNEPIGAAIARFLEPEAFERLTRVSLVRPDRAMAVEQYLKQIIASGQVQHKVNESEIVQILNGIAKEENKKNDTKIIFNRREVDIDTGLAGAKKNNDDDEDDDDEDDFFD</sequence>
<dbReference type="PANTHER" id="PTHR10840:SF0">
    <property type="entry name" value="PROGRAMMED CELL DEATH PROTEIN 5"/>
    <property type="match status" value="1"/>
</dbReference>
<evidence type="ECO:0000256" key="2">
    <source>
        <dbReference type="SAM" id="MobiDB-lite"/>
    </source>
</evidence>
<dbReference type="EMBL" id="HE580274">
    <property type="protein sequence ID" value="CCD26310.1"/>
    <property type="molecule type" value="Genomic_DNA"/>
</dbReference>
<evidence type="ECO:0008006" key="5">
    <source>
        <dbReference type="Google" id="ProtNLM"/>
    </source>
</evidence>
<accession>G0WEU9</accession>
<dbReference type="GeneID" id="11495841"/>